<dbReference type="EMBL" id="CP001854">
    <property type="protein sequence ID" value="ADB50987.1"/>
    <property type="molecule type" value="Genomic_DNA"/>
</dbReference>
<dbReference type="HOGENOM" id="CLU_1841708_0_0_11"/>
<reference evidence="1 2" key="1">
    <citation type="journal article" date="2010" name="Stand. Genomic Sci.">
        <title>Complete genome sequence of Conexibacter woesei type strain (ID131577).</title>
        <authorList>
            <person name="Pukall R."/>
            <person name="Lapidus A."/>
            <person name="Glavina Del Rio T."/>
            <person name="Copeland A."/>
            <person name="Tice H."/>
            <person name="Cheng J.-F."/>
            <person name="Lucas S."/>
            <person name="Chen F."/>
            <person name="Nolan M."/>
            <person name="Bruce D."/>
            <person name="Goodwin L."/>
            <person name="Pitluck S."/>
            <person name="Mavromatis K."/>
            <person name="Ivanova N."/>
            <person name="Ovchinnikova G."/>
            <person name="Pati A."/>
            <person name="Chen A."/>
            <person name="Palaniappan K."/>
            <person name="Land M."/>
            <person name="Hauser L."/>
            <person name="Chang Y.-J."/>
            <person name="Jeffries C.D."/>
            <person name="Chain P."/>
            <person name="Meincke L."/>
            <person name="Sims D."/>
            <person name="Brettin T."/>
            <person name="Detter J.C."/>
            <person name="Rohde M."/>
            <person name="Goeker M."/>
            <person name="Bristow J."/>
            <person name="Eisen J.A."/>
            <person name="Markowitz V."/>
            <person name="Kyrpides N.C."/>
            <person name="Klenk H.-P."/>
            <person name="Hugenholtz P."/>
        </authorList>
    </citation>
    <scope>NUCLEOTIDE SEQUENCE [LARGE SCALE GENOMIC DNA]</scope>
    <source>
        <strain evidence="2">DSM 14684 / CIP 108061 / JCM 11494 / NBRC 100937 / ID131577</strain>
    </source>
</reference>
<protein>
    <submittedName>
        <fullName evidence="1">Uncharacterized protein</fullName>
    </submittedName>
</protein>
<reference evidence="2" key="2">
    <citation type="submission" date="2010-01" db="EMBL/GenBank/DDBJ databases">
        <title>The complete genome of Conexibacter woesei DSM 14684.</title>
        <authorList>
            <consortium name="US DOE Joint Genome Institute (JGI-PGF)"/>
            <person name="Lucas S."/>
            <person name="Copeland A."/>
            <person name="Lapidus A."/>
            <person name="Glavina del Rio T."/>
            <person name="Dalin E."/>
            <person name="Tice H."/>
            <person name="Bruce D."/>
            <person name="Goodwin L."/>
            <person name="Pitluck S."/>
            <person name="Kyrpides N."/>
            <person name="Mavromatis K."/>
            <person name="Ivanova N."/>
            <person name="Mikhailova N."/>
            <person name="Chertkov O."/>
            <person name="Brettin T."/>
            <person name="Detter J.C."/>
            <person name="Han C."/>
            <person name="Larimer F."/>
            <person name="Land M."/>
            <person name="Hauser L."/>
            <person name="Markowitz V."/>
            <person name="Cheng J.-F."/>
            <person name="Hugenholtz P."/>
            <person name="Woyke T."/>
            <person name="Wu D."/>
            <person name="Pukall R."/>
            <person name="Steenblock K."/>
            <person name="Schneider S."/>
            <person name="Klenk H.-P."/>
            <person name="Eisen J.A."/>
        </authorList>
    </citation>
    <scope>NUCLEOTIDE SEQUENCE [LARGE SCALE GENOMIC DNA]</scope>
    <source>
        <strain evidence="2">DSM 14684 / CIP 108061 / JCM 11494 / NBRC 100937 / ID131577</strain>
    </source>
</reference>
<sequence length="139" mass="15394">MAPNWEQTIPVAGPPDTLRFGIGVQMRNMPTDGWFAFNVPGYDAESTIIFPPPPNARSPVYRPDLAVLVMVTWRAGFVSSMTMRWWQGATAPPPDATITPVIAVPAADGVLFDTFPNSTFDEPWEAVRMRPDVLVTRTF</sequence>
<name>D3F8M3_CONWI</name>
<dbReference type="RefSeq" id="WP_012934038.1">
    <property type="nucleotide sequence ID" value="NC_013739.1"/>
</dbReference>
<dbReference type="AlphaFoldDB" id="D3F8M3"/>
<dbReference type="OrthoDB" id="9790784at2"/>
<dbReference type="Proteomes" id="UP000008229">
    <property type="component" value="Chromosome"/>
</dbReference>
<keyword evidence="2" id="KW-1185">Reference proteome</keyword>
<gene>
    <name evidence="1" type="ordered locus">Cwoe_2566</name>
</gene>
<dbReference type="STRING" id="469383.Cwoe_2566"/>
<evidence type="ECO:0000313" key="1">
    <source>
        <dbReference type="EMBL" id="ADB50987.1"/>
    </source>
</evidence>
<evidence type="ECO:0000313" key="2">
    <source>
        <dbReference type="Proteomes" id="UP000008229"/>
    </source>
</evidence>
<dbReference type="KEGG" id="cwo:Cwoe_2566"/>
<accession>D3F8M3</accession>
<proteinExistence type="predicted"/>
<organism evidence="1 2">
    <name type="scientific">Conexibacter woesei (strain DSM 14684 / CCUG 47730 / CIP 108061 / JCM 11494 / NBRC 100937 / ID131577)</name>
    <dbReference type="NCBI Taxonomy" id="469383"/>
    <lineage>
        <taxon>Bacteria</taxon>
        <taxon>Bacillati</taxon>
        <taxon>Actinomycetota</taxon>
        <taxon>Thermoleophilia</taxon>
        <taxon>Solirubrobacterales</taxon>
        <taxon>Conexibacteraceae</taxon>
        <taxon>Conexibacter</taxon>
    </lineage>
</organism>